<dbReference type="SUPFAM" id="SSF109998">
    <property type="entry name" value="Triger factor/SurA peptide-binding domain-like"/>
    <property type="match status" value="1"/>
</dbReference>
<dbReference type="Pfam" id="PF13624">
    <property type="entry name" value="SurA_N_3"/>
    <property type="match status" value="1"/>
</dbReference>
<dbReference type="PANTHER" id="PTHR47245">
    <property type="entry name" value="PEPTIDYLPROLYL ISOMERASE"/>
    <property type="match status" value="1"/>
</dbReference>
<keyword evidence="5 8" id="KW-0413">Isomerase</keyword>
<keyword evidence="9" id="KW-1185">Reference proteome</keyword>
<dbReference type="PANTHER" id="PTHR47245:SF2">
    <property type="entry name" value="PEPTIDYL-PROLYL CIS-TRANS ISOMERASE HP_0175-RELATED"/>
    <property type="match status" value="1"/>
</dbReference>
<protein>
    <recommendedName>
        <fullName evidence="3">peptidylprolyl isomerase</fullName>
        <ecNumber evidence="3">5.2.1.8</ecNumber>
    </recommendedName>
</protein>
<evidence type="ECO:0000256" key="3">
    <source>
        <dbReference type="ARBA" id="ARBA00013194"/>
    </source>
</evidence>
<evidence type="ECO:0000256" key="1">
    <source>
        <dbReference type="ARBA" id="ARBA00000971"/>
    </source>
</evidence>
<dbReference type="Gene3D" id="1.10.4030.10">
    <property type="entry name" value="Porin chaperone SurA, peptide-binding domain"/>
    <property type="match status" value="1"/>
</dbReference>
<name>B1XXR6_LEPCP</name>
<dbReference type="AlphaFoldDB" id="B1XXR6"/>
<comment type="catalytic activity">
    <reaction evidence="1">
        <text>[protein]-peptidylproline (omega=180) = [protein]-peptidylproline (omega=0)</text>
        <dbReference type="Rhea" id="RHEA:16237"/>
        <dbReference type="Rhea" id="RHEA-COMP:10747"/>
        <dbReference type="Rhea" id="RHEA-COMP:10748"/>
        <dbReference type="ChEBI" id="CHEBI:83833"/>
        <dbReference type="ChEBI" id="CHEBI:83834"/>
        <dbReference type="EC" id="5.2.1.8"/>
    </reaction>
</comment>
<evidence type="ECO:0000313" key="8">
    <source>
        <dbReference type="EMBL" id="ACB36385.1"/>
    </source>
</evidence>
<dbReference type="Pfam" id="PF13145">
    <property type="entry name" value="Rotamase_2"/>
    <property type="match status" value="1"/>
</dbReference>
<evidence type="ECO:0000256" key="4">
    <source>
        <dbReference type="ARBA" id="ARBA00023110"/>
    </source>
</evidence>
<dbReference type="KEGG" id="lch:Lcho_4133"/>
<sequence precursor="true">MTSPSRVALTLRLALVLAVSASASMMLTPAALAAGPAQPPPAAAPVAASVASPVAGAFATVGDTVISRADYQRALAVAMRKKYYHAKPPEAEFARFRREVGDEVVNRVLLLAEARRRGIVPDREQIAATVAGYDAQYASSANWQANRDQMLAAVLPQLESESLLERLGQLVKRVPEPAEPVLRAYHAQHPALFTEPEQVRLSVILLKVDPSSPQAMWDAAHAEGRQLHRRLLAGADFGDLARLHSGDRSAAAGGQMDYAHRGMLPEAVHGVVDALPPGGLSAPVQLLEGVAILRLDDRRPARLRAFEQVRARAAELWQREQAQARWTELIDTLRRGTAIRIDESLYAPQSATTDKAHAG</sequence>
<keyword evidence="4 5" id="KW-0697">Rotamase</keyword>
<dbReference type="InterPro" id="IPR000297">
    <property type="entry name" value="PPIase_PpiC"/>
</dbReference>
<dbReference type="InterPro" id="IPR027304">
    <property type="entry name" value="Trigger_fact/SurA_dom_sf"/>
</dbReference>
<feature type="domain" description="PpiC" evidence="7">
    <location>
        <begin position="196"/>
        <end position="297"/>
    </location>
</feature>
<dbReference type="GO" id="GO:0003755">
    <property type="term" value="F:peptidyl-prolyl cis-trans isomerase activity"/>
    <property type="evidence" value="ECO:0007669"/>
    <property type="project" value="UniProtKB-KW"/>
</dbReference>
<dbReference type="STRING" id="395495.Lcho_4133"/>
<dbReference type="Proteomes" id="UP000001693">
    <property type="component" value="Chromosome"/>
</dbReference>
<organism evidence="8 9">
    <name type="scientific">Leptothrix cholodnii (strain ATCC 51168 / LMG 8142 / SP-6)</name>
    <name type="common">Leptothrix discophora (strain SP-6)</name>
    <dbReference type="NCBI Taxonomy" id="395495"/>
    <lineage>
        <taxon>Bacteria</taxon>
        <taxon>Pseudomonadati</taxon>
        <taxon>Pseudomonadota</taxon>
        <taxon>Betaproteobacteria</taxon>
        <taxon>Burkholderiales</taxon>
        <taxon>Sphaerotilaceae</taxon>
        <taxon>Leptothrix</taxon>
    </lineage>
</organism>
<evidence type="ECO:0000313" key="9">
    <source>
        <dbReference type="Proteomes" id="UP000001693"/>
    </source>
</evidence>
<reference evidence="8 9" key="1">
    <citation type="submission" date="2008-03" db="EMBL/GenBank/DDBJ databases">
        <title>Complete sequence of Leptothrix cholodnii SP-6.</title>
        <authorList>
            <consortium name="US DOE Joint Genome Institute"/>
            <person name="Copeland A."/>
            <person name="Lucas S."/>
            <person name="Lapidus A."/>
            <person name="Glavina del Rio T."/>
            <person name="Dalin E."/>
            <person name="Tice H."/>
            <person name="Bruce D."/>
            <person name="Goodwin L."/>
            <person name="Pitluck S."/>
            <person name="Chertkov O."/>
            <person name="Brettin T."/>
            <person name="Detter J.C."/>
            <person name="Han C."/>
            <person name="Kuske C.R."/>
            <person name="Schmutz J."/>
            <person name="Larimer F."/>
            <person name="Land M."/>
            <person name="Hauser L."/>
            <person name="Kyrpides N."/>
            <person name="Lykidis A."/>
            <person name="Emerson D."/>
            <person name="Richardson P."/>
        </authorList>
    </citation>
    <scope>NUCLEOTIDE SEQUENCE [LARGE SCALE GENOMIC DNA]</scope>
    <source>
        <strain evidence="9">ATCC 51168 / LMG 8142 / SP-6</strain>
    </source>
</reference>
<dbReference type="Gene3D" id="3.10.50.40">
    <property type="match status" value="1"/>
</dbReference>
<evidence type="ECO:0000256" key="2">
    <source>
        <dbReference type="ARBA" id="ARBA00007656"/>
    </source>
</evidence>
<feature type="chain" id="PRO_5007910067" description="peptidylprolyl isomerase" evidence="6">
    <location>
        <begin position="34"/>
        <end position="359"/>
    </location>
</feature>
<feature type="signal peptide" evidence="6">
    <location>
        <begin position="1"/>
        <end position="33"/>
    </location>
</feature>
<evidence type="ECO:0000256" key="6">
    <source>
        <dbReference type="SAM" id="SignalP"/>
    </source>
</evidence>
<dbReference type="InterPro" id="IPR046357">
    <property type="entry name" value="PPIase_dom_sf"/>
</dbReference>
<comment type="similarity">
    <text evidence="2">Belongs to the PpiC/parvulin rotamase family.</text>
</comment>
<evidence type="ECO:0000259" key="7">
    <source>
        <dbReference type="PROSITE" id="PS50198"/>
    </source>
</evidence>
<keyword evidence="6" id="KW-0732">Signal</keyword>
<dbReference type="EMBL" id="CP001013">
    <property type="protein sequence ID" value="ACB36385.1"/>
    <property type="molecule type" value="Genomic_DNA"/>
</dbReference>
<dbReference type="OrthoDB" id="14196at2"/>
<proteinExistence type="inferred from homology"/>
<accession>B1XXR6</accession>
<dbReference type="EC" id="5.2.1.8" evidence="3"/>
<dbReference type="eggNOG" id="COG0760">
    <property type="taxonomic scope" value="Bacteria"/>
</dbReference>
<dbReference type="InterPro" id="IPR050245">
    <property type="entry name" value="PrsA_foldase"/>
</dbReference>
<dbReference type="HOGENOM" id="CLU_034646_5_3_4"/>
<evidence type="ECO:0000256" key="5">
    <source>
        <dbReference type="PROSITE-ProRule" id="PRU00278"/>
    </source>
</evidence>
<dbReference type="SUPFAM" id="SSF54534">
    <property type="entry name" value="FKBP-like"/>
    <property type="match status" value="1"/>
</dbReference>
<gene>
    <name evidence="8" type="ordered locus">Lcho_4133</name>
</gene>
<dbReference type="PROSITE" id="PS50198">
    <property type="entry name" value="PPIC_PPIASE_2"/>
    <property type="match status" value="1"/>
</dbReference>
<dbReference type="RefSeq" id="WP_012349128.1">
    <property type="nucleotide sequence ID" value="NC_010524.1"/>
</dbReference>